<sequence>MNNGYNYRTLNPWEQIALEHLSAIIGEIIGAGFDNPENLTERISDLVIELTCWNISDCDEEIMEIFDINPATSGEDGDKKINPAWEPTSEEYQKQDLSLERESENIPH</sequence>
<name>B4VY49_9CYAN</name>
<proteinExistence type="predicted"/>
<evidence type="ECO:0000256" key="1">
    <source>
        <dbReference type="SAM" id="MobiDB-lite"/>
    </source>
</evidence>
<feature type="compositionally biased region" description="Basic and acidic residues" evidence="1">
    <location>
        <begin position="91"/>
        <end position="108"/>
    </location>
</feature>
<organism evidence="2 3">
    <name type="scientific">Coleofasciculus chthonoplastes PCC 7420</name>
    <dbReference type="NCBI Taxonomy" id="118168"/>
    <lineage>
        <taxon>Bacteria</taxon>
        <taxon>Bacillati</taxon>
        <taxon>Cyanobacteriota</taxon>
        <taxon>Cyanophyceae</taxon>
        <taxon>Coleofasciculales</taxon>
        <taxon>Coleofasciculaceae</taxon>
        <taxon>Coleofasciculus</taxon>
    </lineage>
</organism>
<evidence type="ECO:0000313" key="3">
    <source>
        <dbReference type="Proteomes" id="UP000003835"/>
    </source>
</evidence>
<dbReference type="STRING" id="118168.MC7420_4397"/>
<evidence type="ECO:0000313" key="2">
    <source>
        <dbReference type="EMBL" id="EDX73150.1"/>
    </source>
</evidence>
<dbReference type="AlphaFoldDB" id="B4VY49"/>
<dbReference type="Proteomes" id="UP000003835">
    <property type="component" value="Unassembled WGS sequence"/>
</dbReference>
<accession>B4VY49</accession>
<feature type="region of interest" description="Disordered" evidence="1">
    <location>
        <begin position="69"/>
        <end position="108"/>
    </location>
</feature>
<dbReference type="HOGENOM" id="CLU_2192515_0_0_3"/>
<dbReference type="RefSeq" id="WP_006103605.1">
    <property type="nucleotide sequence ID" value="NZ_DS989859.1"/>
</dbReference>
<keyword evidence="3" id="KW-1185">Reference proteome</keyword>
<dbReference type="EMBL" id="DS989859">
    <property type="protein sequence ID" value="EDX73150.1"/>
    <property type="molecule type" value="Genomic_DNA"/>
</dbReference>
<gene>
    <name evidence="2" type="ORF">MC7420_4397</name>
</gene>
<reference evidence="2 3" key="1">
    <citation type="submission" date="2008-07" db="EMBL/GenBank/DDBJ databases">
        <authorList>
            <person name="Tandeau de Marsac N."/>
            <person name="Ferriera S."/>
            <person name="Johnson J."/>
            <person name="Kravitz S."/>
            <person name="Beeson K."/>
            <person name="Sutton G."/>
            <person name="Rogers Y.-H."/>
            <person name="Friedman R."/>
            <person name="Frazier M."/>
            <person name="Venter J.C."/>
        </authorList>
    </citation>
    <scope>NUCLEOTIDE SEQUENCE [LARGE SCALE GENOMIC DNA]</scope>
    <source>
        <strain evidence="2 3">PCC 7420</strain>
    </source>
</reference>
<protein>
    <submittedName>
        <fullName evidence="2">Uncharacterized protein</fullName>
    </submittedName>
</protein>